<accession>A0A1E4RE52</accession>
<keyword evidence="6" id="KW-0808">Transferase</keyword>
<comment type="pathway">
    <text evidence="2">Porphyrin-containing compound metabolism; protoporphyrin-IX biosynthesis; coproporphyrinogen-III from 5-aminolevulinate: step 2/4.</text>
</comment>
<dbReference type="FunFam" id="3.40.190.10:FF:000005">
    <property type="entry name" value="Porphobilinogen deaminase"/>
    <property type="match status" value="1"/>
</dbReference>
<keyword evidence="14" id="KW-1185">Reference proteome</keyword>
<dbReference type="InterPro" id="IPR036803">
    <property type="entry name" value="Porphobilinogen_deaminase_C_sf"/>
</dbReference>
<dbReference type="PIRSF" id="PIRSF001438">
    <property type="entry name" value="4pyrrol_synth_OHMeBilane_synth"/>
    <property type="match status" value="1"/>
</dbReference>
<dbReference type="CDD" id="cd13645">
    <property type="entry name" value="PBP2_HuPBGD_like"/>
    <property type="match status" value="1"/>
</dbReference>
<dbReference type="Proteomes" id="UP000095085">
    <property type="component" value="Unassembled WGS sequence"/>
</dbReference>
<dbReference type="SUPFAM" id="SSF53850">
    <property type="entry name" value="Periplasmic binding protein-like II"/>
    <property type="match status" value="1"/>
</dbReference>
<evidence type="ECO:0000256" key="10">
    <source>
        <dbReference type="ARBA" id="ARBA00033064"/>
    </source>
</evidence>
<dbReference type="PANTHER" id="PTHR11557">
    <property type="entry name" value="PORPHOBILINOGEN DEAMINASE"/>
    <property type="match status" value="1"/>
</dbReference>
<dbReference type="InterPro" id="IPR022417">
    <property type="entry name" value="Porphobilin_deaminase_N"/>
</dbReference>
<proteinExistence type="inferred from homology"/>
<dbReference type="PANTHER" id="PTHR11557:SF0">
    <property type="entry name" value="PORPHOBILINOGEN DEAMINASE"/>
    <property type="match status" value="1"/>
</dbReference>
<dbReference type="Pfam" id="PF01379">
    <property type="entry name" value="Porphobil_deam"/>
    <property type="match status" value="1"/>
</dbReference>
<evidence type="ECO:0000256" key="3">
    <source>
        <dbReference type="ARBA" id="ARBA00005638"/>
    </source>
</evidence>
<evidence type="ECO:0000256" key="5">
    <source>
        <dbReference type="ARBA" id="ARBA00016519"/>
    </source>
</evidence>
<evidence type="ECO:0000256" key="6">
    <source>
        <dbReference type="ARBA" id="ARBA00022679"/>
    </source>
</evidence>
<dbReference type="GO" id="GO:0004418">
    <property type="term" value="F:hydroxymethylbilane synthase activity"/>
    <property type="evidence" value="ECO:0007669"/>
    <property type="project" value="UniProtKB-EC"/>
</dbReference>
<protein>
    <recommendedName>
        <fullName evidence="5">Porphobilinogen deaminase</fullName>
        <ecNumber evidence="4">2.5.1.61</ecNumber>
    </recommendedName>
    <alternativeName>
        <fullName evidence="10">Hydroxymethylbilane synthase</fullName>
    </alternativeName>
    <alternativeName>
        <fullName evidence="9">Pre-uroporphyrinogen synthase</fullName>
    </alternativeName>
</protein>
<dbReference type="GeneID" id="30998231"/>
<dbReference type="RefSeq" id="XP_020074604.1">
    <property type="nucleotide sequence ID" value="XM_020223682.1"/>
</dbReference>
<dbReference type="GO" id="GO:0006782">
    <property type="term" value="P:protoporphyrinogen IX biosynthetic process"/>
    <property type="evidence" value="ECO:0007669"/>
    <property type="project" value="UniProtKB-UniPathway"/>
</dbReference>
<evidence type="ECO:0000313" key="14">
    <source>
        <dbReference type="Proteomes" id="UP000095085"/>
    </source>
</evidence>
<dbReference type="GO" id="GO:0005737">
    <property type="term" value="C:cytoplasm"/>
    <property type="evidence" value="ECO:0007669"/>
    <property type="project" value="TreeGrafter"/>
</dbReference>
<dbReference type="PROSITE" id="PS00533">
    <property type="entry name" value="PORPHOBILINOGEN_DEAM"/>
    <property type="match status" value="1"/>
</dbReference>
<dbReference type="InterPro" id="IPR000860">
    <property type="entry name" value="HemC"/>
</dbReference>
<evidence type="ECO:0000256" key="7">
    <source>
        <dbReference type="ARBA" id="ARBA00023133"/>
    </source>
</evidence>
<dbReference type="AlphaFoldDB" id="A0A1E4RE52"/>
<evidence type="ECO:0000313" key="13">
    <source>
        <dbReference type="EMBL" id="ODV65537.1"/>
    </source>
</evidence>
<reference evidence="14" key="1">
    <citation type="submission" date="2016-05" db="EMBL/GenBank/DDBJ databases">
        <title>Comparative genomics of biotechnologically important yeasts.</title>
        <authorList>
            <consortium name="DOE Joint Genome Institute"/>
            <person name="Riley R."/>
            <person name="Haridas S."/>
            <person name="Wolfe K.H."/>
            <person name="Lopes M.R."/>
            <person name="Hittinger C.T."/>
            <person name="Goker M."/>
            <person name="Salamov A."/>
            <person name="Wisecaver J."/>
            <person name="Long T.M."/>
            <person name="Aerts A.L."/>
            <person name="Barry K."/>
            <person name="Choi C."/>
            <person name="Clum A."/>
            <person name="Coughlan A.Y."/>
            <person name="Deshpande S."/>
            <person name="Douglass A.P."/>
            <person name="Hanson S.J."/>
            <person name="Klenk H.-P."/>
            <person name="Labutti K."/>
            <person name="Lapidus A."/>
            <person name="Lindquist E."/>
            <person name="Lipzen A."/>
            <person name="Meier-Kolthoff J.P."/>
            <person name="Ohm R.A."/>
            <person name="Otillar R.P."/>
            <person name="Pangilinan J."/>
            <person name="Peng Y."/>
            <person name="Rokas A."/>
            <person name="Rosa C.A."/>
            <person name="Scheuner C."/>
            <person name="Sibirny A.A."/>
            <person name="Slot J.C."/>
            <person name="Stielow J.B."/>
            <person name="Sun H."/>
            <person name="Kurtzman C.P."/>
            <person name="Blackwell M."/>
            <person name="Grigoriev I.V."/>
            <person name="Jeffries T.W."/>
        </authorList>
    </citation>
    <scope>NUCLEOTIDE SEQUENCE [LARGE SCALE GENOMIC DNA]</scope>
    <source>
        <strain evidence="14">NRRL Y-1933</strain>
    </source>
</reference>
<feature type="domain" description="Porphobilinogen deaminase N-terminal" evidence="11">
    <location>
        <begin position="14"/>
        <end position="231"/>
    </location>
</feature>
<evidence type="ECO:0000256" key="1">
    <source>
        <dbReference type="ARBA" id="ARBA00001916"/>
    </source>
</evidence>
<dbReference type="Pfam" id="PF03900">
    <property type="entry name" value="Porphobil_deamC"/>
    <property type="match status" value="1"/>
</dbReference>
<dbReference type="UniPathway" id="UPA00251">
    <property type="reaction ID" value="UER00319"/>
</dbReference>
<keyword evidence="8" id="KW-0627">Porphyrin biosynthesis</keyword>
<dbReference type="PRINTS" id="PR00151">
    <property type="entry name" value="PORPHBDMNASE"/>
</dbReference>
<evidence type="ECO:0000256" key="8">
    <source>
        <dbReference type="ARBA" id="ARBA00023244"/>
    </source>
</evidence>
<comment type="cofactor">
    <cofactor evidence="1">
        <name>dipyrromethane</name>
        <dbReference type="ChEBI" id="CHEBI:60342"/>
    </cofactor>
</comment>
<dbReference type="Gene3D" id="3.40.190.10">
    <property type="entry name" value="Periplasmic binding protein-like II"/>
    <property type="match status" value="2"/>
</dbReference>
<organism evidence="13 14">
    <name type="scientific">Hyphopichia burtonii NRRL Y-1933</name>
    <dbReference type="NCBI Taxonomy" id="984485"/>
    <lineage>
        <taxon>Eukaryota</taxon>
        <taxon>Fungi</taxon>
        <taxon>Dikarya</taxon>
        <taxon>Ascomycota</taxon>
        <taxon>Saccharomycotina</taxon>
        <taxon>Pichiomycetes</taxon>
        <taxon>Debaryomycetaceae</taxon>
        <taxon>Hyphopichia</taxon>
    </lineage>
</organism>
<dbReference type="Gene3D" id="3.30.160.40">
    <property type="entry name" value="Porphobilinogen deaminase, C-terminal domain"/>
    <property type="match status" value="1"/>
</dbReference>
<comment type="similarity">
    <text evidence="3">Belongs to the HMBS family.</text>
</comment>
<dbReference type="SUPFAM" id="SSF54782">
    <property type="entry name" value="Porphobilinogen deaminase (hydroxymethylbilane synthase), C-terminal domain"/>
    <property type="match status" value="1"/>
</dbReference>
<feature type="domain" description="Porphobilinogen deaminase C-terminal" evidence="12">
    <location>
        <begin position="244"/>
        <end position="317"/>
    </location>
</feature>
<evidence type="ECO:0000259" key="12">
    <source>
        <dbReference type="Pfam" id="PF03900"/>
    </source>
</evidence>
<evidence type="ECO:0000256" key="4">
    <source>
        <dbReference type="ARBA" id="ARBA00012655"/>
    </source>
</evidence>
<dbReference type="NCBIfam" id="TIGR00212">
    <property type="entry name" value="hemC"/>
    <property type="match status" value="1"/>
</dbReference>
<name>A0A1E4RE52_9ASCO</name>
<dbReference type="InterPro" id="IPR022418">
    <property type="entry name" value="Porphobilinogen_deaminase_C"/>
</dbReference>
<dbReference type="STRING" id="984485.A0A1E4RE52"/>
<evidence type="ECO:0000259" key="11">
    <source>
        <dbReference type="Pfam" id="PF01379"/>
    </source>
</evidence>
<dbReference type="InterPro" id="IPR022419">
    <property type="entry name" value="Porphobilin_deaminase_cofac_BS"/>
</dbReference>
<keyword evidence="7" id="KW-0350">Heme biosynthesis</keyword>
<dbReference type="EMBL" id="KV454544">
    <property type="protein sequence ID" value="ODV65537.1"/>
    <property type="molecule type" value="Genomic_DNA"/>
</dbReference>
<evidence type="ECO:0000256" key="2">
    <source>
        <dbReference type="ARBA" id="ARBA00004735"/>
    </source>
</evidence>
<dbReference type="OrthoDB" id="564646at2759"/>
<dbReference type="EC" id="2.5.1.61" evidence="4"/>
<dbReference type="FunFam" id="3.30.160.40:FF:000002">
    <property type="entry name" value="Porphobilinogen deaminase"/>
    <property type="match status" value="1"/>
</dbReference>
<evidence type="ECO:0000256" key="9">
    <source>
        <dbReference type="ARBA" id="ARBA00030685"/>
    </source>
</evidence>
<gene>
    <name evidence="13" type="ORF">HYPBUDRAFT_7712</name>
</gene>
<sequence>MTTTSSPNIPNNHIQIGGRKSQLAVRQSEIVRDYIIGKYPHLSCSILALSTLGDKVQSKPLYSFGGKALWTKELEILLLEQIEEYPQLDLIVHSLKDMPTNLPDEFELGCILDRQDPTDALVMKKGSSYKTLKDLPDGSVVGTSSVRRSSQLLKNYPKLKFESVRGNLQTRISKLDSENSPFECLILASAGLQRVGLGNRITCSLQAPDMYYAVGQGALGVEIRKDDYLMKEILRSIEDLPTTYCCLAERSLMRHLEGGCSVPIGVHTNFNQETNELIFKGLVVSPDGTQSVEDELITKINNKNDAEQAGINLGDLLISKGGKEILNAINFEKINQPPSPVPSVASSEPAIIEDQHHPNPTHDDLIKVAIN</sequence>